<keyword evidence="2" id="KW-0472">Membrane</keyword>
<proteinExistence type="predicted"/>
<feature type="compositionally biased region" description="Basic and acidic residues" evidence="1">
    <location>
        <begin position="385"/>
        <end position="396"/>
    </location>
</feature>
<feature type="compositionally biased region" description="Acidic residues" evidence="1">
    <location>
        <begin position="676"/>
        <end position="687"/>
    </location>
</feature>
<protein>
    <submittedName>
        <fullName evidence="3">Uncharacterized protein</fullName>
    </submittedName>
</protein>
<keyword evidence="2" id="KW-1133">Transmembrane helix</keyword>
<feature type="compositionally biased region" description="Acidic residues" evidence="1">
    <location>
        <begin position="240"/>
        <end position="251"/>
    </location>
</feature>
<feature type="compositionally biased region" description="Basic and acidic residues" evidence="1">
    <location>
        <begin position="918"/>
        <end position="946"/>
    </location>
</feature>
<feature type="compositionally biased region" description="Acidic residues" evidence="1">
    <location>
        <begin position="593"/>
        <end position="605"/>
    </location>
</feature>
<evidence type="ECO:0000256" key="1">
    <source>
        <dbReference type="SAM" id="MobiDB-lite"/>
    </source>
</evidence>
<feature type="compositionally biased region" description="Acidic residues" evidence="1">
    <location>
        <begin position="999"/>
        <end position="1010"/>
    </location>
</feature>
<feature type="compositionally biased region" description="Low complexity" evidence="1">
    <location>
        <begin position="18"/>
        <end position="33"/>
    </location>
</feature>
<feature type="compositionally biased region" description="Low complexity" evidence="1">
    <location>
        <begin position="1306"/>
        <end position="1317"/>
    </location>
</feature>
<evidence type="ECO:0000313" key="4">
    <source>
        <dbReference type="Proteomes" id="UP001190700"/>
    </source>
</evidence>
<feature type="compositionally biased region" description="Basic and acidic residues" evidence="1">
    <location>
        <begin position="1318"/>
        <end position="1337"/>
    </location>
</feature>
<name>A0AAE0GF99_9CHLO</name>
<evidence type="ECO:0000313" key="3">
    <source>
        <dbReference type="EMBL" id="KAK3277044.1"/>
    </source>
</evidence>
<feature type="compositionally biased region" description="Acidic residues" evidence="1">
    <location>
        <begin position="179"/>
        <end position="217"/>
    </location>
</feature>
<feature type="transmembrane region" description="Helical" evidence="2">
    <location>
        <begin position="85"/>
        <end position="106"/>
    </location>
</feature>
<feature type="compositionally biased region" description="Acidic residues" evidence="1">
    <location>
        <begin position="715"/>
        <end position="726"/>
    </location>
</feature>
<feature type="compositionally biased region" description="Polar residues" evidence="1">
    <location>
        <begin position="620"/>
        <end position="633"/>
    </location>
</feature>
<feature type="region of interest" description="Disordered" evidence="1">
    <location>
        <begin position="1"/>
        <end position="71"/>
    </location>
</feature>
<keyword evidence="4" id="KW-1185">Reference proteome</keyword>
<gene>
    <name evidence="3" type="ORF">CYMTET_14923</name>
</gene>
<dbReference type="Proteomes" id="UP001190700">
    <property type="component" value="Unassembled WGS sequence"/>
</dbReference>
<reference evidence="3 4" key="1">
    <citation type="journal article" date="2015" name="Genome Biol. Evol.">
        <title>Comparative Genomics of a Bacterivorous Green Alga Reveals Evolutionary Causalities and Consequences of Phago-Mixotrophic Mode of Nutrition.</title>
        <authorList>
            <person name="Burns J.A."/>
            <person name="Paasch A."/>
            <person name="Narechania A."/>
            <person name="Kim E."/>
        </authorList>
    </citation>
    <scope>NUCLEOTIDE SEQUENCE [LARGE SCALE GENOMIC DNA]</scope>
    <source>
        <strain evidence="3 4">PLY_AMNH</strain>
    </source>
</reference>
<comment type="caution">
    <text evidence="3">The sequence shown here is derived from an EMBL/GenBank/DDBJ whole genome shotgun (WGS) entry which is preliminary data.</text>
</comment>
<accession>A0AAE0GF99</accession>
<feature type="region of interest" description="Disordered" evidence="1">
    <location>
        <begin position="163"/>
        <end position="275"/>
    </location>
</feature>
<feature type="compositionally biased region" description="Acidic residues" evidence="1">
    <location>
        <begin position="787"/>
        <end position="801"/>
    </location>
</feature>
<feature type="compositionally biased region" description="Low complexity" evidence="1">
    <location>
        <begin position="1234"/>
        <end position="1245"/>
    </location>
</feature>
<feature type="compositionally biased region" description="Basic and acidic residues" evidence="1">
    <location>
        <begin position="972"/>
        <end position="989"/>
    </location>
</feature>
<sequence length="1337" mass="143150">MVKEVWDDGWDKWDSNDAESGAAGGKSIAAGSGEWDEVSDDWGDGWDNDWNDSKKPKATRRTPNPMVGIGGPPPRSFLSKISPKVAMMCGGAVLVLVLIFTTVSFFSGGASTVKEISEYPAGTSGKEPLIDTYAEQHIPSDTEETEGALGINGKESYTTAREAVRVSDLNSKKGAVTSDPEEEDTENAAQEEPEVTLQEEETDETPEEAEVSNEEPETTGLPLEKASFNSVTKMSTGVDTEVEEAEAEVEDASSRSFGDPEEDPTVPALTDSSEEDHFDVALNSVETDDGNIQAEQEEEEVKPTKARTSRSKVTSIPRYVEDAGEVHGEDVFAANLGEAQRNLPSTRGSSKIARRDQVAGKPLYGEAEGDDEDTVGQRKIPAAKRQTDPDSSHVEIEEMEIEPAGSIGKLASRARPRTSKVVKDEPKSVLRSYGENVWADGEVESDTPARSREDSSESDREPEDSMIEPAGRLGSLHPAKRNGSRQPGRLSRLQVPSADSEEEHDDGHDAPLAKSISKRNTRGGTISSARSRVKSELEEEEEPTDSFTDTTSSYNSDASIRPRSKVDEYPMAKSIAKTSSKESSRLGKKQVNEESDVEENSDDVETSSFVLPTKVARKSVGTQSGKRNSTATVESEDEANVLPSQRLRGRRSGRLGGAASAAKTYPSKTLVAQAEAQDEEHDLEPLEIESKPVVSRGKPSRARGTTAPQTLSVVQEEEAADPEDVSDSVGDHFTEEDSETAVSSPKARSNSLFRGKSKQARTSVEDVDVDIIDSKAAKIEKTGSEAVDTEVENEAEIDEGSQDPVSIEKSSLLADETDAGLSTHEDAVEEGTADASLLADETDAGLSTHEDGVEEGTVDADHSTVGDAEGAEETSDSEESRRTDQVPTQDAEEADSEDAKDVKQEGSQLSGEMADSEEVLKDSVLDVSEEVKPVDSEEAEVEHSDEADAETPEDAELQKPEETEPVLSEESESQKSIDEDSGNTDHLETSDTETVVQESDPESEQAETETDSPNGIDADEQAEARRAKGGMQASDSAEATEAEIEQQDTSPETDESSSESDKGETDEVLVEDTASEKQEVGNDDKAISDTEETKEGSEDVEASSIDTDGKPEEDEERLNPGARKPHEAELVVASGPETSVSPASPDVEVAPEEEEAAGATPVEETDQSDGSVEAESPGSESLLEEDNAVPPAPVEATEEADTATEAGSSEQPLLEPNSGNEEVPVGESTEESSSEQSPENQETTSDASKSSFKLAPRKKSPFARAAPEADEDTASNEATEMKASTKVRDRKAGSISRSATKEEGEAPASRSSRGASLRAERRAAWAKRRESSHSTTH</sequence>
<feature type="compositionally biased region" description="Basic and acidic residues" evidence="1">
    <location>
        <begin position="1074"/>
        <end position="1097"/>
    </location>
</feature>
<feature type="compositionally biased region" description="Basic and acidic residues" evidence="1">
    <location>
        <begin position="1"/>
        <end position="15"/>
    </location>
</feature>
<feature type="region of interest" description="Disordered" evidence="1">
    <location>
        <begin position="287"/>
        <end position="314"/>
    </location>
</feature>
<feature type="compositionally biased region" description="Acidic residues" evidence="1">
    <location>
        <begin position="34"/>
        <end position="50"/>
    </location>
</feature>
<evidence type="ECO:0000256" key="2">
    <source>
        <dbReference type="SAM" id="Phobius"/>
    </source>
</evidence>
<dbReference type="EMBL" id="LGRX02006263">
    <property type="protein sequence ID" value="KAK3277044.1"/>
    <property type="molecule type" value="Genomic_DNA"/>
</dbReference>
<feature type="compositionally biased region" description="Basic and acidic residues" evidence="1">
    <location>
        <begin position="447"/>
        <end position="459"/>
    </location>
</feature>
<feature type="compositionally biased region" description="Polar residues" evidence="1">
    <location>
        <begin position="740"/>
        <end position="752"/>
    </location>
</feature>
<feature type="compositionally biased region" description="Acidic residues" evidence="1">
    <location>
        <begin position="1038"/>
        <end position="1058"/>
    </location>
</feature>
<feature type="compositionally biased region" description="Polar residues" evidence="1">
    <location>
        <begin position="227"/>
        <end position="238"/>
    </location>
</feature>
<feature type="compositionally biased region" description="Low complexity" evidence="1">
    <location>
        <begin position="545"/>
        <end position="557"/>
    </location>
</feature>
<organism evidence="3 4">
    <name type="scientific">Cymbomonas tetramitiformis</name>
    <dbReference type="NCBI Taxonomy" id="36881"/>
    <lineage>
        <taxon>Eukaryota</taxon>
        <taxon>Viridiplantae</taxon>
        <taxon>Chlorophyta</taxon>
        <taxon>Pyramimonadophyceae</taxon>
        <taxon>Pyramimonadales</taxon>
        <taxon>Pyramimonadaceae</taxon>
        <taxon>Cymbomonas</taxon>
    </lineage>
</organism>
<feature type="region of interest" description="Disordered" evidence="1">
    <location>
        <begin position="342"/>
        <end position="1337"/>
    </location>
</feature>
<feature type="compositionally biased region" description="Basic and acidic residues" evidence="1">
    <location>
        <begin position="772"/>
        <end position="783"/>
    </location>
</feature>
<keyword evidence="2" id="KW-0812">Transmembrane</keyword>